<dbReference type="SUPFAM" id="SSF56925">
    <property type="entry name" value="OMPA-like"/>
    <property type="match status" value="1"/>
</dbReference>
<name>A0A6N3XD17_9SYNE</name>
<dbReference type="InterPro" id="IPR011250">
    <property type="entry name" value="OMP/PagP_B-barrel"/>
</dbReference>
<evidence type="ECO:0000313" key="1">
    <source>
        <dbReference type="EMBL" id="KKZ14966.1"/>
    </source>
</evidence>
<dbReference type="AlphaFoldDB" id="A0A6N3XD17"/>
<proteinExistence type="predicted"/>
<evidence type="ECO:0008006" key="3">
    <source>
        <dbReference type="Google" id="ProtNLM"/>
    </source>
</evidence>
<reference evidence="1 2" key="1">
    <citation type="submission" date="2015-01" db="EMBL/GenBank/DDBJ databases">
        <title>Lifestyle Evolution in Cyanobacterial Symbionts of Sponges.</title>
        <authorList>
            <person name="Burgsdorf I."/>
            <person name="Slaby B.M."/>
            <person name="Handley K.M."/>
            <person name="Haber M."/>
            <person name="Blom J."/>
            <person name="Marshall C.W."/>
            <person name="Gilbert J.A."/>
            <person name="Hentschel U."/>
            <person name="Steindler L."/>
        </authorList>
    </citation>
    <scope>NUCLEOTIDE SEQUENCE [LARGE SCALE GENOMIC DNA]</scope>
    <source>
        <strain evidence="1">142</strain>
    </source>
</reference>
<gene>
    <name evidence="1" type="ORF">TH68_02985</name>
</gene>
<organism evidence="1 2">
    <name type="scientific">Candidatus Synechococcus spongiarum 142</name>
    <dbReference type="NCBI Taxonomy" id="1608213"/>
    <lineage>
        <taxon>Bacteria</taxon>
        <taxon>Bacillati</taxon>
        <taxon>Cyanobacteriota</taxon>
        <taxon>Cyanophyceae</taxon>
        <taxon>Synechococcales</taxon>
        <taxon>Synechococcaceae</taxon>
        <taxon>Synechococcus</taxon>
    </lineage>
</organism>
<sequence length="313" mass="32519">MSNDGITLDRVQVTPEIDSIGTTTYEIRNGSSWSVSTVPTDEESFLDVKKVEGAFFIPEGSPAQTISSAQAVMAGDIVYDDNDVIDLEASDDEIVYTIILSYLEPNSGSDTDYLAGGFWLVVPVGDLSAQDSTSYVTGAFADGGDPFNQSNLAALQGTASYVGEAAGVYSIDRSVGSNYAPVTGGSVRLDADFDNSSDLGTINGTITDMKFSDYGNNDDLVSLDPVFTADFTLGEAPIGSSDHGFFHGAATGQVTGQGSNEGYSSSIEGSWGGQFYGNSEADGMPGSVLGTFGARSNNDDGMAVLGSFGAHKN</sequence>
<evidence type="ECO:0000313" key="2">
    <source>
        <dbReference type="Proteomes" id="UP000035054"/>
    </source>
</evidence>
<dbReference type="EMBL" id="JXUO01000091">
    <property type="protein sequence ID" value="KKZ14966.1"/>
    <property type="molecule type" value="Genomic_DNA"/>
</dbReference>
<accession>A0A6N3XD17</accession>
<dbReference type="Proteomes" id="UP000035054">
    <property type="component" value="Unassembled WGS sequence"/>
</dbReference>
<dbReference type="Gene3D" id="2.40.160.90">
    <property type="match status" value="1"/>
</dbReference>
<protein>
    <recommendedName>
        <fullName evidence="3">Transferrin-binding protein B C-lobe/N-lobe beta barrel domain-containing protein</fullName>
    </recommendedName>
</protein>
<comment type="caution">
    <text evidence="1">The sequence shown here is derived from an EMBL/GenBank/DDBJ whole genome shotgun (WGS) entry which is preliminary data.</text>
</comment>